<reference evidence="1 2" key="1">
    <citation type="submission" date="2024-07" db="EMBL/GenBank/DDBJ databases">
        <authorList>
            <person name="Akdeniz Z."/>
        </authorList>
    </citation>
    <scope>NUCLEOTIDE SEQUENCE [LARGE SCALE GENOMIC DNA]</scope>
</reference>
<evidence type="ECO:0000313" key="2">
    <source>
        <dbReference type="Proteomes" id="UP001642409"/>
    </source>
</evidence>
<gene>
    <name evidence="1" type="ORF">HINF_LOCUS44273</name>
</gene>
<protein>
    <submittedName>
        <fullName evidence="1">Hypothetical_protein</fullName>
    </submittedName>
</protein>
<keyword evidence="2" id="KW-1185">Reference proteome</keyword>
<dbReference type="EMBL" id="CAXDID020000187">
    <property type="protein sequence ID" value="CAL6051236.1"/>
    <property type="molecule type" value="Genomic_DNA"/>
</dbReference>
<name>A0ABP1K3N6_9EUKA</name>
<organism evidence="1 2">
    <name type="scientific">Hexamita inflata</name>
    <dbReference type="NCBI Taxonomy" id="28002"/>
    <lineage>
        <taxon>Eukaryota</taxon>
        <taxon>Metamonada</taxon>
        <taxon>Diplomonadida</taxon>
        <taxon>Hexamitidae</taxon>
        <taxon>Hexamitinae</taxon>
        <taxon>Hexamita</taxon>
    </lineage>
</organism>
<dbReference type="Proteomes" id="UP001642409">
    <property type="component" value="Unassembled WGS sequence"/>
</dbReference>
<sequence length="157" mass="18171">MWQPLFHNWPTAETQCALFNVAVMKHLVVIFCTHRAEYTKHQFQPINSKKNISYYFRALGKTRNLRKSKARAGFAQRNLKLATRQPHLGKYTRPQTNQKSQGELQIQTLNIKLVRLVGVAIKCVFMACSPWVWTAGRDFQKIISLISARIPEIFINA</sequence>
<accession>A0ABP1K3N6</accession>
<comment type="caution">
    <text evidence="1">The sequence shown here is derived from an EMBL/GenBank/DDBJ whole genome shotgun (WGS) entry which is preliminary data.</text>
</comment>
<proteinExistence type="predicted"/>
<evidence type="ECO:0000313" key="1">
    <source>
        <dbReference type="EMBL" id="CAL6051236.1"/>
    </source>
</evidence>